<dbReference type="AlphaFoldDB" id="A0A6M8U6H5"/>
<evidence type="ECO:0000313" key="3">
    <source>
        <dbReference type="Proteomes" id="UP000505325"/>
    </source>
</evidence>
<name>A0A6M8U6H5_9GAMM</name>
<sequence length="144" mass="16160">MCTTPSVIEKFVQYYAGLDTQSPSALDCLYDTDAILIDPFGAYHGLAAIQRYFTHLLASVAYCRFSIDPPFCDGSRFAMTWTMHWSHPKIAGGEALSLPGCSVAEIRDDLIIRQRDYYDAGEMLYEHLPLLGWAVRSVKKRVSA</sequence>
<gene>
    <name evidence="2" type="ORF">PMPD1_1305</name>
</gene>
<dbReference type="Proteomes" id="UP000505325">
    <property type="component" value="Chromosome"/>
</dbReference>
<protein>
    <submittedName>
        <fullName evidence="2">Nuclear transport factor 2 family protein</fullName>
    </submittedName>
</protein>
<dbReference type="SUPFAM" id="SSF54427">
    <property type="entry name" value="NTF2-like"/>
    <property type="match status" value="1"/>
</dbReference>
<evidence type="ECO:0000259" key="1">
    <source>
        <dbReference type="Pfam" id="PF12680"/>
    </source>
</evidence>
<dbReference type="Gene3D" id="3.10.450.50">
    <property type="match status" value="1"/>
</dbReference>
<dbReference type="EMBL" id="CP054212">
    <property type="protein sequence ID" value="QKJ86266.1"/>
    <property type="molecule type" value="Genomic_DNA"/>
</dbReference>
<proteinExistence type="predicted"/>
<accession>A0A6M8U6H5</accession>
<dbReference type="InterPro" id="IPR032710">
    <property type="entry name" value="NTF2-like_dom_sf"/>
</dbReference>
<dbReference type="RefSeq" id="WP_173633293.1">
    <property type="nucleotide sequence ID" value="NZ_CP054212.1"/>
</dbReference>
<dbReference type="KEGG" id="pmak:PMPD1_1305"/>
<dbReference type="InterPro" id="IPR037401">
    <property type="entry name" value="SnoaL-like"/>
</dbReference>
<evidence type="ECO:0000313" key="2">
    <source>
        <dbReference type="EMBL" id="QKJ86266.1"/>
    </source>
</evidence>
<reference evidence="2 3" key="1">
    <citation type="submission" date="2020-06" db="EMBL/GenBank/DDBJ databases">
        <title>Genome sequence of Paramixta manurensis strain PD-1.</title>
        <authorList>
            <person name="Lee C.W."/>
            <person name="Kim J."/>
        </authorList>
    </citation>
    <scope>NUCLEOTIDE SEQUENCE [LARGE SCALE GENOMIC DNA]</scope>
    <source>
        <strain evidence="2 3">PD-1</strain>
    </source>
</reference>
<organism evidence="2 3">
    <name type="scientific">Paramixta manurensis</name>
    <dbReference type="NCBI Taxonomy" id="2740817"/>
    <lineage>
        <taxon>Bacteria</taxon>
        <taxon>Pseudomonadati</taxon>
        <taxon>Pseudomonadota</taxon>
        <taxon>Gammaproteobacteria</taxon>
        <taxon>Enterobacterales</taxon>
        <taxon>Erwiniaceae</taxon>
        <taxon>Paramixta</taxon>
    </lineage>
</organism>
<keyword evidence="3" id="KW-1185">Reference proteome</keyword>
<dbReference type="Pfam" id="PF12680">
    <property type="entry name" value="SnoaL_2"/>
    <property type="match status" value="1"/>
</dbReference>
<feature type="domain" description="SnoaL-like" evidence="1">
    <location>
        <begin position="13"/>
        <end position="113"/>
    </location>
</feature>